<dbReference type="AlphaFoldDB" id="A0A2U1F8A8"/>
<feature type="DNA-binding region" description="H-T-H motif" evidence="4">
    <location>
        <begin position="29"/>
        <end position="48"/>
    </location>
</feature>
<dbReference type="PRINTS" id="PR00455">
    <property type="entry name" value="HTHTETR"/>
</dbReference>
<feature type="domain" description="HTH tetR-type" evidence="5">
    <location>
        <begin position="6"/>
        <end position="66"/>
    </location>
</feature>
<dbReference type="Gene3D" id="1.10.357.10">
    <property type="entry name" value="Tetracycline Repressor, domain 2"/>
    <property type="match status" value="1"/>
</dbReference>
<dbReference type="PANTHER" id="PTHR30055">
    <property type="entry name" value="HTH-TYPE TRANSCRIPTIONAL REGULATOR RUTR"/>
    <property type="match status" value="1"/>
</dbReference>
<dbReference type="EMBL" id="QEKY01000013">
    <property type="protein sequence ID" value="PVZ08396.1"/>
    <property type="molecule type" value="Genomic_DNA"/>
</dbReference>
<keyword evidence="3" id="KW-0804">Transcription</keyword>
<evidence type="ECO:0000256" key="1">
    <source>
        <dbReference type="ARBA" id="ARBA00023015"/>
    </source>
</evidence>
<evidence type="ECO:0000256" key="3">
    <source>
        <dbReference type="ARBA" id="ARBA00023163"/>
    </source>
</evidence>
<protein>
    <submittedName>
        <fullName evidence="6">TetR family transcriptional regulator</fullName>
    </submittedName>
</protein>
<sequence>MQTPKDYTRKLLLDTAREAFLRKGFKAVSMREISKLSGVGLSNIYNYYPCKDDLLAVVLHPLLEAMNGMLDNHNRNESLSLEIFTSEEYHRKSMQEVMGIITRYRKEFKLLFLDTQDSRFNDFWERWIEKSTAIGMEYLERMKELYPDLHTQISPFFIHFTCSWWINMMKEVVLHEELSQEEIECFIGEYIHFSTGGWKKLMNVECNREKKMVGSKTSSYSSRIKTNSI</sequence>
<dbReference type="PROSITE" id="PS50977">
    <property type="entry name" value="HTH_TETR_2"/>
    <property type="match status" value="1"/>
</dbReference>
<evidence type="ECO:0000313" key="6">
    <source>
        <dbReference type="EMBL" id="PVZ08396.1"/>
    </source>
</evidence>
<organism evidence="6 7">
    <name type="scientific">Porphyromonas loveana</name>
    <dbReference type="NCBI Taxonomy" id="1884669"/>
    <lineage>
        <taxon>Bacteria</taxon>
        <taxon>Pseudomonadati</taxon>
        <taxon>Bacteroidota</taxon>
        <taxon>Bacteroidia</taxon>
        <taxon>Bacteroidales</taxon>
        <taxon>Porphyromonadaceae</taxon>
        <taxon>Porphyromonas</taxon>
    </lineage>
</organism>
<dbReference type="GO" id="GO:0003700">
    <property type="term" value="F:DNA-binding transcription factor activity"/>
    <property type="evidence" value="ECO:0007669"/>
    <property type="project" value="TreeGrafter"/>
</dbReference>
<dbReference type="GeneID" id="94551215"/>
<dbReference type="InterPro" id="IPR009057">
    <property type="entry name" value="Homeodomain-like_sf"/>
</dbReference>
<dbReference type="InterPro" id="IPR001647">
    <property type="entry name" value="HTH_TetR"/>
</dbReference>
<dbReference type="RefSeq" id="WP_116679751.1">
    <property type="nucleotide sequence ID" value="NZ_QEKY01000013.1"/>
</dbReference>
<keyword evidence="2 4" id="KW-0238">DNA-binding</keyword>
<comment type="caution">
    <text evidence="6">The sequence shown here is derived from an EMBL/GenBank/DDBJ whole genome shotgun (WGS) entry which is preliminary data.</text>
</comment>
<gene>
    <name evidence="6" type="ORF">C7382_11350</name>
</gene>
<dbReference type="Pfam" id="PF00440">
    <property type="entry name" value="TetR_N"/>
    <property type="match status" value="1"/>
</dbReference>
<dbReference type="OrthoDB" id="6430772at2"/>
<dbReference type="Proteomes" id="UP000245462">
    <property type="component" value="Unassembled WGS sequence"/>
</dbReference>
<keyword evidence="1" id="KW-0805">Transcription regulation</keyword>
<accession>A0A2U1F8A8</accession>
<keyword evidence="7" id="KW-1185">Reference proteome</keyword>
<reference evidence="6 7" key="1">
    <citation type="submission" date="2018-04" db="EMBL/GenBank/DDBJ databases">
        <title>Genomic Encyclopedia of Type Strains, Phase IV (KMG-IV): sequencing the most valuable type-strain genomes for metagenomic binning, comparative biology and taxonomic classification.</title>
        <authorList>
            <person name="Goeker M."/>
        </authorList>
    </citation>
    <scope>NUCLEOTIDE SEQUENCE [LARGE SCALE GENOMIC DNA]</scope>
    <source>
        <strain evidence="6 7">DSM 28520</strain>
    </source>
</reference>
<proteinExistence type="predicted"/>
<dbReference type="PANTHER" id="PTHR30055:SF234">
    <property type="entry name" value="HTH-TYPE TRANSCRIPTIONAL REGULATOR BETI"/>
    <property type="match status" value="1"/>
</dbReference>
<evidence type="ECO:0000313" key="7">
    <source>
        <dbReference type="Proteomes" id="UP000245462"/>
    </source>
</evidence>
<dbReference type="InterPro" id="IPR050109">
    <property type="entry name" value="HTH-type_TetR-like_transc_reg"/>
</dbReference>
<dbReference type="SUPFAM" id="SSF46689">
    <property type="entry name" value="Homeodomain-like"/>
    <property type="match status" value="1"/>
</dbReference>
<name>A0A2U1F8A8_9PORP</name>
<evidence type="ECO:0000256" key="4">
    <source>
        <dbReference type="PROSITE-ProRule" id="PRU00335"/>
    </source>
</evidence>
<dbReference type="GO" id="GO:0000976">
    <property type="term" value="F:transcription cis-regulatory region binding"/>
    <property type="evidence" value="ECO:0007669"/>
    <property type="project" value="TreeGrafter"/>
</dbReference>
<evidence type="ECO:0000256" key="2">
    <source>
        <dbReference type="ARBA" id="ARBA00023125"/>
    </source>
</evidence>
<evidence type="ECO:0000259" key="5">
    <source>
        <dbReference type="PROSITE" id="PS50977"/>
    </source>
</evidence>